<dbReference type="RefSeq" id="WP_232653643.1">
    <property type="nucleotide sequence ID" value="NZ_JAJSBI010000027.1"/>
</dbReference>
<proteinExistence type="predicted"/>
<gene>
    <name evidence="2" type="ORF">LJ657_37635</name>
</gene>
<protein>
    <submittedName>
        <fullName evidence="2">Uncharacterized protein</fullName>
    </submittedName>
</protein>
<dbReference type="InterPro" id="IPR008995">
    <property type="entry name" value="Mo/tungstate-bd_C_term_dom"/>
</dbReference>
<comment type="caution">
    <text evidence="2">The sequence shown here is derived from an EMBL/GenBank/DDBJ whole genome shotgun (WGS) entry which is preliminary data.</text>
</comment>
<dbReference type="Proteomes" id="UP001108029">
    <property type="component" value="Unassembled WGS sequence"/>
</dbReference>
<name>A0A9Q3VWU9_9ACTN</name>
<sequence>MRPAAPGGAGDIVLGVRPEQFEFLSTEDRETPGLDLVVETVEDTGAVVHLHTTAWSARGSPASSSGSRDAPSTARGPLCGWRFARGVHCFSALTGQRLPEDADASPVT</sequence>
<feature type="region of interest" description="Disordered" evidence="1">
    <location>
        <begin position="52"/>
        <end position="75"/>
    </location>
</feature>
<dbReference type="SUPFAM" id="SSF50331">
    <property type="entry name" value="MOP-like"/>
    <property type="match status" value="1"/>
</dbReference>
<dbReference type="AlphaFoldDB" id="A0A9Q3VWU9"/>
<evidence type="ECO:0000256" key="1">
    <source>
        <dbReference type="SAM" id="MobiDB-lite"/>
    </source>
</evidence>
<evidence type="ECO:0000313" key="3">
    <source>
        <dbReference type="Proteomes" id="UP001108029"/>
    </source>
</evidence>
<dbReference type="EMBL" id="JAJSBI010000027">
    <property type="protein sequence ID" value="MCD9879227.1"/>
    <property type="molecule type" value="Genomic_DNA"/>
</dbReference>
<keyword evidence="3" id="KW-1185">Reference proteome</keyword>
<feature type="compositionally biased region" description="Low complexity" evidence="1">
    <location>
        <begin position="56"/>
        <end position="72"/>
    </location>
</feature>
<organism evidence="2 3">
    <name type="scientific">Streptomyces guryensis</name>
    <dbReference type="NCBI Taxonomy" id="2886947"/>
    <lineage>
        <taxon>Bacteria</taxon>
        <taxon>Bacillati</taxon>
        <taxon>Actinomycetota</taxon>
        <taxon>Actinomycetes</taxon>
        <taxon>Kitasatosporales</taxon>
        <taxon>Streptomycetaceae</taxon>
        <taxon>Streptomyces</taxon>
    </lineage>
</organism>
<evidence type="ECO:0000313" key="2">
    <source>
        <dbReference type="EMBL" id="MCD9879227.1"/>
    </source>
</evidence>
<accession>A0A9Q3VWU9</accession>
<reference evidence="2" key="1">
    <citation type="submission" date="2021-12" db="EMBL/GenBank/DDBJ databases">
        <authorList>
            <person name="Lee J.-H."/>
            <person name="Kim S.-B."/>
        </authorList>
    </citation>
    <scope>NUCLEOTIDE SEQUENCE</scope>
    <source>
        <strain evidence="2">NR30</strain>
    </source>
</reference>